<feature type="domain" description="Cyclic nucleotide-binding" evidence="1">
    <location>
        <begin position="150"/>
        <end position="255"/>
    </location>
</feature>
<evidence type="ECO:0000313" key="4">
    <source>
        <dbReference type="Proteomes" id="UP000542720"/>
    </source>
</evidence>
<dbReference type="SMART" id="SM00100">
    <property type="entry name" value="cNMP"/>
    <property type="match status" value="2"/>
</dbReference>
<organism evidence="3 4">
    <name type="scientific">Aquipseudomonas ullengensis</name>
    <dbReference type="NCBI Taxonomy" id="2759166"/>
    <lineage>
        <taxon>Bacteria</taxon>
        <taxon>Pseudomonadati</taxon>
        <taxon>Pseudomonadota</taxon>
        <taxon>Gammaproteobacteria</taxon>
        <taxon>Pseudomonadales</taxon>
        <taxon>Pseudomonadaceae</taxon>
        <taxon>Aquipseudomonas</taxon>
    </lineage>
</organism>
<gene>
    <name evidence="3" type="ORF">H3H51_02615</name>
</gene>
<protein>
    <submittedName>
        <fullName evidence="3">Cyclic nucleotide-binding domain-containing protein</fullName>
    </submittedName>
</protein>
<dbReference type="PROSITE" id="PS50206">
    <property type="entry name" value="RHODANESE_3"/>
    <property type="match status" value="1"/>
</dbReference>
<dbReference type="PANTHER" id="PTHR23011">
    <property type="entry name" value="CYCLIC NUCLEOTIDE-BINDING DOMAIN CONTAINING PROTEIN"/>
    <property type="match status" value="1"/>
</dbReference>
<dbReference type="InterPro" id="IPR014710">
    <property type="entry name" value="RmlC-like_jellyroll"/>
</dbReference>
<dbReference type="Pfam" id="PF00581">
    <property type="entry name" value="Rhodanese"/>
    <property type="match status" value="1"/>
</dbReference>
<evidence type="ECO:0000259" key="2">
    <source>
        <dbReference type="PROSITE" id="PS50206"/>
    </source>
</evidence>
<dbReference type="InterPro" id="IPR036873">
    <property type="entry name" value="Rhodanese-like_dom_sf"/>
</dbReference>
<dbReference type="SUPFAM" id="SSF52821">
    <property type="entry name" value="Rhodanese/Cell cycle control phosphatase"/>
    <property type="match status" value="1"/>
</dbReference>
<evidence type="ECO:0000259" key="1">
    <source>
        <dbReference type="PROSITE" id="PS50042"/>
    </source>
</evidence>
<reference evidence="3 4" key="1">
    <citation type="submission" date="2020-08" db="EMBL/GenBank/DDBJ databases">
        <authorList>
            <person name="Kim C.M."/>
        </authorList>
    </citation>
    <scope>NUCLEOTIDE SEQUENCE [LARGE SCALE GENOMIC DNA]</scope>
    <source>
        <strain evidence="3 4">UL070</strain>
    </source>
</reference>
<dbReference type="InterPro" id="IPR018490">
    <property type="entry name" value="cNMP-bd_dom_sf"/>
</dbReference>
<dbReference type="PANTHER" id="PTHR23011:SF28">
    <property type="entry name" value="CYCLIC NUCLEOTIDE-BINDING DOMAIN CONTAINING PROTEIN"/>
    <property type="match status" value="1"/>
</dbReference>
<dbReference type="RefSeq" id="WP_183087455.1">
    <property type="nucleotide sequence ID" value="NZ_JACJUD010000001.1"/>
</dbReference>
<name>A0A7W4LIR2_9GAMM</name>
<keyword evidence="4" id="KW-1185">Reference proteome</keyword>
<dbReference type="PROSITE" id="PS50042">
    <property type="entry name" value="CNMP_BINDING_3"/>
    <property type="match status" value="2"/>
</dbReference>
<dbReference type="Gene3D" id="3.40.250.10">
    <property type="entry name" value="Rhodanese-like domain"/>
    <property type="match status" value="1"/>
</dbReference>
<dbReference type="EMBL" id="JACJUD010000001">
    <property type="protein sequence ID" value="MBB2493894.1"/>
    <property type="molecule type" value="Genomic_DNA"/>
</dbReference>
<dbReference type="Gene3D" id="2.60.120.10">
    <property type="entry name" value="Jelly Rolls"/>
    <property type="match status" value="2"/>
</dbReference>
<dbReference type="Proteomes" id="UP000542720">
    <property type="component" value="Unassembled WGS sequence"/>
</dbReference>
<feature type="domain" description="Cyclic nucleotide-binding" evidence="1">
    <location>
        <begin position="16"/>
        <end position="114"/>
    </location>
</feature>
<proteinExistence type="predicted"/>
<dbReference type="InterPro" id="IPR018488">
    <property type="entry name" value="cNMP-bd_CS"/>
</dbReference>
<dbReference type="SUPFAM" id="SSF51206">
    <property type="entry name" value="cAMP-binding domain-like"/>
    <property type="match status" value="2"/>
</dbReference>
<dbReference type="CDD" id="cd00038">
    <property type="entry name" value="CAP_ED"/>
    <property type="match status" value="2"/>
</dbReference>
<comment type="caution">
    <text evidence="3">The sequence shown here is derived from an EMBL/GenBank/DDBJ whole genome shotgun (WGS) entry which is preliminary data.</text>
</comment>
<sequence>MSSTALTPEQLSSFSPMDFLTPAYREQLHASLKYLSHPAGTQVLLKGERSLAQYYLLSGKVAVDAGHARQTFEGGSGQAHMPLNGSQPNPATVKALTDVQLFAVEHQLLERLLGWSQDAAYQVNSLGGGMLEEQHDNDEDWLARLLGSPLFGRLAPSHLHALLARFEYLPVEAGQAVVQYGEPGEHFYVIKRGRARISLPQAYREQPTQILESGDFFGEEALVSGAVRSASVIMLEDGELARLQRELFVELVRPTLIPRMSQQELEQRMQAGPHKHLLLDVRLALEYRVAHLPESLNLPVANLRTHADSLDRATCYVVTPEGGIRSELAVHLLNQLGFDAYLLDEGSAEAA</sequence>
<dbReference type="InterPro" id="IPR000595">
    <property type="entry name" value="cNMP-bd_dom"/>
</dbReference>
<evidence type="ECO:0000313" key="3">
    <source>
        <dbReference type="EMBL" id="MBB2493894.1"/>
    </source>
</evidence>
<dbReference type="InterPro" id="IPR001763">
    <property type="entry name" value="Rhodanese-like_dom"/>
</dbReference>
<dbReference type="PRINTS" id="PR00103">
    <property type="entry name" value="CAMPKINASE"/>
</dbReference>
<dbReference type="PROSITE" id="PS00888">
    <property type="entry name" value="CNMP_BINDING_1"/>
    <property type="match status" value="1"/>
</dbReference>
<dbReference type="Pfam" id="PF00027">
    <property type="entry name" value="cNMP_binding"/>
    <property type="match status" value="1"/>
</dbReference>
<dbReference type="AlphaFoldDB" id="A0A7W4LIR2"/>
<dbReference type="SMART" id="SM00450">
    <property type="entry name" value="RHOD"/>
    <property type="match status" value="1"/>
</dbReference>
<accession>A0A7W4LIR2</accession>
<feature type="domain" description="Rhodanese" evidence="2">
    <location>
        <begin position="272"/>
        <end position="350"/>
    </location>
</feature>